<protein>
    <submittedName>
        <fullName evidence="3">Glycosyltransferase</fullName>
    </submittedName>
</protein>
<dbReference type="Pfam" id="PF00534">
    <property type="entry name" value="Glycos_transf_1"/>
    <property type="match status" value="1"/>
</dbReference>
<feature type="domain" description="Glycosyl transferase family 1" evidence="1">
    <location>
        <begin position="179"/>
        <end position="343"/>
    </location>
</feature>
<dbReference type="Proteomes" id="UP000317691">
    <property type="component" value="Unassembled WGS sequence"/>
</dbReference>
<keyword evidence="3" id="KW-0808">Transferase</keyword>
<gene>
    <name evidence="3" type="ORF">E6K79_09965</name>
</gene>
<evidence type="ECO:0000259" key="1">
    <source>
        <dbReference type="Pfam" id="PF00534"/>
    </source>
</evidence>
<evidence type="ECO:0000313" key="3">
    <source>
        <dbReference type="EMBL" id="TMQ63560.1"/>
    </source>
</evidence>
<proteinExistence type="predicted"/>
<comment type="caution">
    <text evidence="3">The sequence shown here is derived from an EMBL/GenBank/DDBJ whole genome shotgun (WGS) entry which is preliminary data.</text>
</comment>
<dbReference type="Gene3D" id="3.40.50.2000">
    <property type="entry name" value="Glycogen Phosphorylase B"/>
    <property type="match status" value="2"/>
</dbReference>
<dbReference type="AlphaFoldDB" id="A0A538TIW0"/>
<dbReference type="InterPro" id="IPR001296">
    <property type="entry name" value="Glyco_trans_1"/>
</dbReference>
<dbReference type="InterPro" id="IPR028098">
    <property type="entry name" value="Glyco_trans_4-like_N"/>
</dbReference>
<dbReference type="GO" id="GO:0016757">
    <property type="term" value="F:glycosyltransferase activity"/>
    <property type="evidence" value="ECO:0007669"/>
    <property type="project" value="InterPro"/>
</dbReference>
<dbReference type="PANTHER" id="PTHR12526:SF630">
    <property type="entry name" value="GLYCOSYLTRANSFERASE"/>
    <property type="match status" value="1"/>
</dbReference>
<organism evidence="3 4">
    <name type="scientific">Eiseniibacteriota bacterium</name>
    <dbReference type="NCBI Taxonomy" id="2212470"/>
    <lineage>
        <taxon>Bacteria</taxon>
        <taxon>Candidatus Eiseniibacteriota</taxon>
    </lineage>
</organism>
<evidence type="ECO:0000313" key="4">
    <source>
        <dbReference type="Proteomes" id="UP000317691"/>
    </source>
</evidence>
<sequence>MNVLFVIDYYEHPNGGTEGQLLELIQGLARAGESPRLAVLRPSPFTREQGSRICPISTLDVGRVLSVKTPIRLIRFAQFLRRERIDLVHVFFNDAALIVPIFAKLSGCKVIVSRRDMGLWYSPAKLFLARLANPFVDRIVANSRAVADHAVRHEKVPPKQVEVIYNGYSTPRIAEPAQPDLRERLGIGKDDPIVGMVANLRPVKRPADAIQAFARAHHDHPSAHLVLIGEGTLEADLEALAERLGVRPFLHLLGSLPDVIPVVKHFRVGLLCSESEGFSNSLLEYMACGVPPVATRVGGNEELIEDGRTGYLVPTGDVPALASRISALLADGNLRDRMGADARASVERFSIGAMVSAHLATYRRLLAGAKP</sequence>
<dbReference type="SUPFAM" id="SSF53756">
    <property type="entry name" value="UDP-Glycosyltransferase/glycogen phosphorylase"/>
    <property type="match status" value="1"/>
</dbReference>
<reference evidence="3 4" key="1">
    <citation type="journal article" date="2019" name="Nat. Microbiol.">
        <title>Mediterranean grassland soil C-N compound turnover is dependent on rainfall and depth, and is mediated by genomically divergent microorganisms.</title>
        <authorList>
            <person name="Diamond S."/>
            <person name="Andeer P.F."/>
            <person name="Li Z."/>
            <person name="Crits-Christoph A."/>
            <person name="Burstein D."/>
            <person name="Anantharaman K."/>
            <person name="Lane K.R."/>
            <person name="Thomas B.C."/>
            <person name="Pan C."/>
            <person name="Northen T.R."/>
            <person name="Banfield J.F."/>
        </authorList>
    </citation>
    <scope>NUCLEOTIDE SEQUENCE [LARGE SCALE GENOMIC DNA]</scope>
    <source>
        <strain evidence="3">WS_9</strain>
    </source>
</reference>
<dbReference type="PANTHER" id="PTHR12526">
    <property type="entry name" value="GLYCOSYLTRANSFERASE"/>
    <property type="match status" value="1"/>
</dbReference>
<accession>A0A538TIW0</accession>
<feature type="domain" description="Glycosyltransferase subfamily 4-like N-terminal" evidence="2">
    <location>
        <begin position="15"/>
        <end position="170"/>
    </location>
</feature>
<evidence type="ECO:0000259" key="2">
    <source>
        <dbReference type="Pfam" id="PF13439"/>
    </source>
</evidence>
<name>A0A538TIW0_UNCEI</name>
<dbReference type="Pfam" id="PF13439">
    <property type="entry name" value="Glyco_transf_4"/>
    <property type="match status" value="1"/>
</dbReference>
<dbReference type="EMBL" id="VBOZ01000030">
    <property type="protein sequence ID" value="TMQ63560.1"/>
    <property type="molecule type" value="Genomic_DNA"/>
</dbReference>